<evidence type="ECO:0000313" key="2">
    <source>
        <dbReference type="Proteomes" id="UP000236291"/>
    </source>
</evidence>
<dbReference type="AlphaFoldDB" id="A0A2K3JSF3"/>
<accession>A0A2K3JSF3</accession>
<feature type="non-terminal residue" evidence="1">
    <location>
        <position position="165"/>
    </location>
</feature>
<dbReference type="InterPro" id="IPR036875">
    <property type="entry name" value="Znf_CCHC_sf"/>
</dbReference>
<dbReference type="SUPFAM" id="SSF57756">
    <property type="entry name" value="Retrovirus zinc finger-like domains"/>
    <property type="match status" value="1"/>
</dbReference>
<reference evidence="1 2" key="2">
    <citation type="journal article" date="2017" name="Front. Plant Sci.">
        <title>Gene Classification and Mining of Molecular Markers Useful in Red Clover (Trifolium pratense) Breeding.</title>
        <authorList>
            <person name="Istvanek J."/>
            <person name="Dluhosova J."/>
            <person name="Dluhos P."/>
            <person name="Patkova L."/>
            <person name="Nedelnik J."/>
            <person name="Repkova J."/>
        </authorList>
    </citation>
    <scope>NUCLEOTIDE SEQUENCE [LARGE SCALE GENOMIC DNA]</scope>
    <source>
        <strain evidence="2">cv. Tatra</strain>
        <tissue evidence="1">Young leaves</tissue>
    </source>
</reference>
<dbReference type="GO" id="GO:0008270">
    <property type="term" value="F:zinc ion binding"/>
    <property type="evidence" value="ECO:0007669"/>
    <property type="project" value="InterPro"/>
</dbReference>
<comment type="caution">
    <text evidence="1">The sequence shown here is derived from an EMBL/GenBank/DDBJ whole genome shotgun (WGS) entry which is preliminary data.</text>
</comment>
<name>A0A2K3JSF3_TRIPR</name>
<dbReference type="Proteomes" id="UP000236291">
    <property type="component" value="Unassembled WGS sequence"/>
</dbReference>
<dbReference type="PANTHER" id="PTHR34222:SF100">
    <property type="entry name" value="CCHC-TYPE DOMAIN-CONTAINING PROTEIN"/>
    <property type="match status" value="1"/>
</dbReference>
<sequence length="165" mass="17699">MNRVYSKVLQHERKHGSTSEIPSLINAAGGKKFAGKGKFPYNNGQCTYCGKTNHIVENCFKKQGFPPKPKVDSLVNNVSQAESEELGCSQPVALSVQSVIPGLSSDECKALFASNLVPGSSTGTTAIILSVLANEIHHKADSHSRRIGMTKLRDGLYLMNLSAPA</sequence>
<reference evidence="1 2" key="1">
    <citation type="journal article" date="2014" name="Am. J. Bot.">
        <title>Genome assembly and annotation for red clover (Trifolium pratense; Fabaceae).</title>
        <authorList>
            <person name="Istvanek J."/>
            <person name="Jaros M."/>
            <person name="Krenek A."/>
            <person name="Repkova J."/>
        </authorList>
    </citation>
    <scope>NUCLEOTIDE SEQUENCE [LARGE SCALE GENOMIC DNA]</scope>
    <source>
        <strain evidence="2">cv. Tatra</strain>
        <tissue evidence="1">Young leaves</tissue>
    </source>
</reference>
<dbReference type="PANTHER" id="PTHR34222">
    <property type="entry name" value="GAG_PRE-INTEGRS DOMAIN-CONTAINING PROTEIN"/>
    <property type="match status" value="1"/>
</dbReference>
<dbReference type="EMBL" id="ASHM01075595">
    <property type="protein sequence ID" value="PNX56964.1"/>
    <property type="molecule type" value="Genomic_DNA"/>
</dbReference>
<evidence type="ECO:0000313" key="1">
    <source>
        <dbReference type="EMBL" id="PNX56964.1"/>
    </source>
</evidence>
<protein>
    <submittedName>
        <fullName evidence="1">Uncharacterized protein</fullName>
    </submittedName>
</protein>
<organism evidence="1 2">
    <name type="scientific">Trifolium pratense</name>
    <name type="common">Red clover</name>
    <dbReference type="NCBI Taxonomy" id="57577"/>
    <lineage>
        <taxon>Eukaryota</taxon>
        <taxon>Viridiplantae</taxon>
        <taxon>Streptophyta</taxon>
        <taxon>Embryophyta</taxon>
        <taxon>Tracheophyta</taxon>
        <taxon>Spermatophyta</taxon>
        <taxon>Magnoliopsida</taxon>
        <taxon>eudicotyledons</taxon>
        <taxon>Gunneridae</taxon>
        <taxon>Pentapetalae</taxon>
        <taxon>rosids</taxon>
        <taxon>fabids</taxon>
        <taxon>Fabales</taxon>
        <taxon>Fabaceae</taxon>
        <taxon>Papilionoideae</taxon>
        <taxon>50 kb inversion clade</taxon>
        <taxon>NPAAA clade</taxon>
        <taxon>Hologalegina</taxon>
        <taxon>IRL clade</taxon>
        <taxon>Trifolieae</taxon>
        <taxon>Trifolium</taxon>
    </lineage>
</organism>
<dbReference type="GO" id="GO:0003676">
    <property type="term" value="F:nucleic acid binding"/>
    <property type="evidence" value="ECO:0007669"/>
    <property type="project" value="InterPro"/>
</dbReference>
<proteinExistence type="predicted"/>
<gene>
    <name evidence="1" type="ORF">L195_g050156</name>
</gene>